<feature type="transmembrane region" description="Helical" evidence="5">
    <location>
        <begin position="228"/>
        <end position="246"/>
    </location>
</feature>
<gene>
    <name evidence="7" type="ORF">UT64_C0027G0008</name>
</gene>
<keyword evidence="4 5" id="KW-0472">Membrane</keyword>
<feature type="transmembrane region" description="Helical" evidence="5">
    <location>
        <begin position="139"/>
        <end position="165"/>
    </location>
</feature>
<dbReference type="Proteomes" id="UP000034137">
    <property type="component" value="Unassembled WGS sequence"/>
</dbReference>
<organism evidence="7 8">
    <name type="scientific">Candidatus Falkowbacteria bacterium GW2011_GWF2_39_8</name>
    <dbReference type="NCBI Taxonomy" id="1618642"/>
    <lineage>
        <taxon>Bacteria</taxon>
        <taxon>Candidatus Falkowiibacteriota</taxon>
    </lineage>
</organism>
<comment type="caution">
    <text evidence="7">The sequence shown here is derived from an EMBL/GenBank/DDBJ whole genome shotgun (WGS) entry which is preliminary data.</text>
</comment>
<feature type="domain" description="ABC transmembrane type-2" evidence="6">
    <location>
        <begin position="22"/>
        <end position="249"/>
    </location>
</feature>
<name>A0A0G0T4B8_9BACT</name>
<dbReference type="GO" id="GO:0140359">
    <property type="term" value="F:ABC-type transporter activity"/>
    <property type="evidence" value="ECO:0007669"/>
    <property type="project" value="InterPro"/>
</dbReference>
<feature type="transmembrane region" description="Helical" evidence="5">
    <location>
        <begin position="47"/>
        <end position="69"/>
    </location>
</feature>
<feature type="transmembrane region" description="Helical" evidence="5">
    <location>
        <begin position="102"/>
        <end position="133"/>
    </location>
</feature>
<dbReference type="PRINTS" id="PR00164">
    <property type="entry name" value="ABC2TRNSPORT"/>
</dbReference>
<feature type="transmembrane region" description="Helical" evidence="5">
    <location>
        <begin position="21"/>
        <end position="41"/>
    </location>
</feature>
<dbReference type="InterPro" id="IPR013525">
    <property type="entry name" value="ABC2_TM"/>
</dbReference>
<dbReference type="Pfam" id="PF01061">
    <property type="entry name" value="ABC2_membrane"/>
    <property type="match status" value="1"/>
</dbReference>
<proteinExistence type="inferred from homology"/>
<comment type="similarity">
    <text evidence="5">Belongs to the ABC-2 integral membrane protein family.</text>
</comment>
<evidence type="ECO:0000256" key="2">
    <source>
        <dbReference type="ARBA" id="ARBA00022692"/>
    </source>
</evidence>
<evidence type="ECO:0000259" key="6">
    <source>
        <dbReference type="PROSITE" id="PS51012"/>
    </source>
</evidence>
<sequence>MSLKRIYAIYIRQWFLIKSNPVRLANIFLWLLIDIFLWGYISKYLSTLGQATFSFVTVVLGAIILWEFLSRMQQGIMTSFLEEIWSNNFVNFFASPLKIKEYVAGMVLTSIMTTAVGFLAMVLVAGLVFGYNILLLGFYIFPFILILFIFGVAIGIFISGVVFNFGPSAEWLAWPIPLLLSIISGVYYPLSTLPLFLQAIAKIFPTAYVFESMRTVVTSNNPASNIDLLIGLLLALAYLFLAYIFFIKIYQRNLKNGGIARFNAV</sequence>
<dbReference type="InterPro" id="IPR052902">
    <property type="entry name" value="ABC-2_transporter"/>
</dbReference>
<evidence type="ECO:0000313" key="7">
    <source>
        <dbReference type="EMBL" id="KKR32637.1"/>
    </source>
</evidence>
<dbReference type="AlphaFoldDB" id="A0A0G0T4B8"/>
<dbReference type="EMBL" id="LBXO01000027">
    <property type="protein sequence ID" value="KKR32637.1"/>
    <property type="molecule type" value="Genomic_DNA"/>
</dbReference>
<dbReference type="InterPro" id="IPR000412">
    <property type="entry name" value="ABC_2_transport"/>
</dbReference>
<comment type="subcellular location">
    <subcellularLocation>
        <location evidence="5">Cell membrane</location>
        <topology evidence="5">Multi-pass membrane protein</topology>
    </subcellularLocation>
    <subcellularLocation>
        <location evidence="1">Membrane</location>
        <topology evidence="1">Multi-pass membrane protein</topology>
    </subcellularLocation>
</comment>
<evidence type="ECO:0000256" key="4">
    <source>
        <dbReference type="ARBA" id="ARBA00023136"/>
    </source>
</evidence>
<feature type="transmembrane region" description="Helical" evidence="5">
    <location>
        <begin position="172"/>
        <end position="190"/>
    </location>
</feature>
<protein>
    <recommendedName>
        <fullName evidence="5">Transport permease protein</fullName>
    </recommendedName>
</protein>
<dbReference type="PANTHER" id="PTHR43027">
    <property type="entry name" value="DOXORUBICIN RESISTANCE ABC TRANSPORTER PERMEASE PROTEIN DRRC-RELATED"/>
    <property type="match status" value="1"/>
</dbReference>
<evidence type="ECO:0000256" key="1">
    <source>
        <dbReference type="ARBA" id="ARBA00004141"/>
    </source>
</evidence>
<keyword evidence="5" id="KW-0813">Transport</keyword>
<reference evidence="7 8" key="1">
    <citation type="journal article" date="2015" name="Nature">
        <title>rRNA introns, odd ribosomes, and small enigmatic genomes across a large radiation of phyla.</title>
        <authorList>
            <person name="Brown C.T."/>
            <person name="Hug L.A."/>
            <person name="Thomas B.C."/>
            <person name="Sharon I."/>
            <person name="Castelle C.J."/>
            <person name="Singh A."/>
            <person name="Wilkins M.J."/>
            <person name="Williams K.H."/>
            <person name="Banfield J.F."/>
        </authorList>
    </citation>
    <scope>NUCLEOTIDE SEQUENCE [LARGE SCALE GENOMIC DNA]</scope>
</reference>
<dbReference type="PROSITE" id="PS51012">
    <property type="entry name" value="ABC_TM2"/>
    <property type="match status" value="1"/>
</dbReference>
<dbReference type="InterPro" id="IPR047817">
    <property type="entry name" value="ABC2_TM_bact-type"/>
</dbReference>
<evidence type="ECO:0000313" key="8">
    <source>
        <dbReference type="Proteomes" id="UP000034137"/>
    </source>
</evidence>
<accession>A0A0G0T4B8</accession>
<keyword evidence="5" id="KW-1003">Cell membrane</keyword>
<evidence type="ECO:0000256" key="3">
    <source>
        <dbReference type="ARBA" id="ARBA00022989"/>
    </source>
</evidence>
<dbReference type="PANTHER" id="PTHR43027:SF1">
    <property type="entry name" value="DOXORUBICIN RESISTANCE ABC TRANSPORTER PERMEASE PROTEIN DRRC-RELATED"/>
    <property type="match status" value="1"/>
</dbReference>
<keyword evidence="2 5" id="KW-0812">Transmembrane</keyword>
<dbReference type="GO" id="GO:0043190">
    <property type="term" value="C:ATP-binding cassette (ABC) transporter complex"/>
    <property type="evidence" value="ECO:0007669"/>
    <property type="project" value="InterPro"/>
</dbReference>
<evidence type="ECO:0000256" key="5">
    <source>
        <dbReference type="RuleBase" id="RU361157"/>
    </source>
</evidence>
<keyword evidence="3 5" id="KW-1133">Transmembrane helix</keyword>